<comment type="caution">
    <text evidence="8">The sequence shown here is derived from an EMBL/GenBank/DDBJ whole genome shotgun (WGS) entry which is preliminary data.</text>
</comment>
<evidence type="ECO:0000313" key="9">
    <source>
        <dbReference type="Proteomes" id="UP000033203"/>
    </source>
</evidence>
<feature type="domain" description="EamA" evidence="7">
    <location>
        <begin position="9"/>
        <end position="139"/>
    </location>
</feature>
<dbReference type="EMBL" id="JXTP01000048">
    <property type="protein sequence ID" value="KIU27352.1"/>
    <property type="molecule type" value="Genomic_DNA"/>
</dbReference>
<feature type="transmembrane region" description="Helical" evidence="6">
    <location>
        <begin position="267"/>
        <end position="285"/>
    </location>
</feature>
<comment type="subcellular location">
    <subcellularLocation>
        <location evidence="1">Membrane</location>
        <topology evidence="1">Multi-pass membrane protein</topology>
    </subcellularLocation>
</comment>
<dbReference type="PANTHER" id="PTHR22911:SF6">
    <property type="entry name" value="SOLUTE CARRIER FAMILY 35 MEMBER G1"/>
    <property type="match status" value="1"/>
</dbReference>
<evidence type="ECO:0000313" key="8">
    <source>
        <dbReference type="EMBL" id="KIU27352.1"/>
    </source>
</evidence>
<evidence type="ECO:0000256" key="5">
    <source>
        <dbReference type="ARBA" id="ARBA00023136"/>
    </source>
</evidence>
<dbReference type="SUPFAM" id="SSF103481">
    <property type="entry name" value="Multidrug resistance efflux transporter EmrE"/>
    <property type="match status" value="2"/>
</dbReference>
<keyword evidence="3 6" id="KW-0812">Transmembrane</keyword>
<dbReference type="PANTHER" id="PTHR22911">
    <property type="entry name" value="ACYL-MALONYL CONDENSING ENZYME-RELATED"/>
    <property type="match status" value="1"/>
</dbReference>
<evidence type="ECO:0000256" key="6">
    <source>
        <dbReference type="SAM" id="Phobius"/>
    </source>
</evidence>
<feature type="domain" description="EamA" evidence="7">
    <location>
        <begin position="155"/>
        <end position="284"/>
    </location>
</feature>
<reference evidence="8 9" key="1">
    <citation type="submission" date="2015-01" db="EMBL/GenBank/DDBJ databases">
        <title>Genome of Sphingomonas taxi strain 30a.</title>
        <authorList>
            <person name="Eevers N."/>
            <person name="Van Hamme J."/>
            <person name="Bottos E."/>
            <person name="Weyens N."/>
            <person name="Vangronsveld J."/>
        </authorList>
    </citation>
    <scope>NUCLEOTIDE SEQUENCE [LARGE SCALE GENOMIC DNA]</scope>
    <source>
        <strain evidence="8 9">30a</strain>
    </source>
</reference>
<evidence type="ECO:0000256" key="4">
    <source>
        <dbReference type="ARBA" id="ARBA00022989"/>
    </source>
</evidence>
<feature type="transmembrane region" description="Helical" evidence="6">
    <location>
        <begin position="241"/>
        <end position="261"/>
    </location>
</feature>
<feature type="transmembrane region" description="Helical" evidence="6">
    <location>
        <begin position="124"/>
        <end position="145"/>
    </location>
</feature>
<organism evidence="8 9">
    <name type="scientific">Sphingomonas melonis</name>
    <dbReference type="NCBI Taxonomy" id="152682"/>
    <lineage>
        <taxon>Bacteria</taxon>
        <taxon>Pseudomonadati</taxon>
        <taxon>Pseudomonadota</taxon>
        <taxon>Alphaproteobacteria</taxon>
        <taxon>Sphingomonadales</taxon>
        <taxon>Sphingomonadaceae</taxon>
        <taxon>Sphingomonas</taxon>
    </lineage>
</organism>
<proteinExistence type="inferred from homology"/>
<dbReference type="InterPro" id="IPR037185">
    <property type="entry name" value="EmrE-like"/>
</dbReference>
<feature type="transmembrane region" description="Helical" evidence="6">
    <location>
        <begin position="99"/>
        <end position="117"/>
    </location>
</feature>
<feature type="transmembrane region" description="Helical" evidence="6">
    <location>
        <begin position="151"/>
        <end position="173"/>
    </location>
</feature>
<evidence type="ECO:0000256" key="2">
    <source>
        <dbReference type="ARBA" id="ARBA00009853"/>
    </source>
</evidence>
<feature type="transmembrane region" description="Helical" evidence="6">
    <location>
        <begin position="185"/>
        <end position="204"/>
    </location>
</feature>
<feature type="transmembrane region" description="Helical" evidence="6">
    <location>
        <begin position="39"/>
        <end position="61"/>
    </location>
</feature>
<keyword evidence="5 6" id="KW-0472">Membrane</keyword>
<dbReference type="GO" id="GO:0016020">
    <property type="term" value="C:membrane"/>
    <property type="evidence" value="ECO:0007669"/>
    <property type="project" value="UniProtKB-SubCell"/>
</dbReference>
<dbReference type="PATRIC" id="fig|1549858.7.peg.1464"/>
<name>A0A0D1M9J7_9SPHN</name>
<accession>A0A0D1M9J7</accession>
<gene>
    <name evidence="8" type="ORF">SR41_10505</name>
</gene>
<comment type="similarity">
    <text evidence="2">Belongs to the drug/metabolite transporter (DMT) superfamily. 10 TMS drug/metabolite exporter (DME) (TC 2.A.7.3) family.</text>
</comment>
<sequence>MNDRILPAIGLRLLSVVFFAAMNASIKLAEHAGASVVEILFFRQFGAALLVSAVIASGPGMTSVATRRLPAHVARAVVGLSAMALTFHGIVLLPLAEATTIGFTVPLITTILGALVLREPTGVWRWGAVVAGFAGVLIVAAPGLAANDGHLPLGGAAFALGGAFGTACVTILLRQIGRTEAALTTVFWFSTLSLVPLTLFYVPVAQNHGAFGWACLAAVGVLGGCAQIAMTNSLKLGPVSVVVPMDYSSLLWATALGWLIFDTLPASATWIGAPVIIASGLIIVWRERVRQRQETIAASADDVA</sequence>
<dbReference type="Pfam" id="PF00892">
    <property type="entry name" value="EamA"/>
    <property type="match status" value="2"/>
</dbReference>
<protein>
    <submittedName>
        <fullName evidence="8">Permease</fullName>
    </submittedName>
</protein>
<dbReference type="Proteomes" id="UP000033203">
    <property type="component" value="Unassembled WGS sequence"/>
</dbReference>
<keyword evidence="4 6" id="KW-1133">Transmembrane helix</keyword>
<dbReference type="InterPro" id="IPR000620">
    <property type="entry name" value="EamA_dom"/>
</dbReference>
<evidence type="ECO:0000256" key="3">
    <source>
        <dbReference type="ARBA" id="ARBA00022692"/>
    </source>
</evidence>
<feature type="transmembrane region" description="Helical" evidence="6">
    <location>
        <begin position="210"/>
        <end position="229"/>
    </location>
</feature>
<evidence type="ECO:0000256" key="1">
    <source>
        <dbReference type="ARBA" id="ARBA00004141"/>
    </source>
</evidence>
<evidence type="ECO:0000259" key="7">
    <source>
        <dbReference type="Pfam" id="PF00892"/>
    </source>
</evidence>
<dbReference type="AlphaFoldDB" id="A0A0D1M9J7"/>
<feature type="transmembrane region" description="Helical" evidence="6">
    <location>
        <begin position="73"/>
        <end position="93"/>
    </location>
</feature>